<evidence type="ECO:0000259" key="11">
    <source>
        <dbReference type="PROSITE" id="PS50109"/>
    </source>
</evidence>
<dbReference type="AlphaFoldDB" id="A0A0H2M3K8"/>
<dbReference type="InterPro" id="IPR036097">
    <property type="entry name" value="HisK_dim/P_sf"/>
</dbReference>
<evidence type="ECO:0000256" key="1">
    <source>
        <dbReference type="ARBA" id="ARBA00000085"/>
    </source>
</evidence>
<feature type="transmembrane region" description="Helical" evidence="10">
    <location>
        <begin position="111"/>
        <end position="130"/>
    </location>
</feature>
<dbReference type="InterPro" id="IPR003661">
    <property type="entry name" value="HisK_dim/P_dom"/>
</dbReference>
<evidence type="ECO:0000313" key="13">
    <source>
        <dbReference type="EMBL" id="KLN56949.1"/>
    </source>
</evidence>
<accession>A0A0H2M3K8</accession>
<evidence type="ECO:0000259" key="12">
    <source>
        <dbReference type="PROSITE" id="PS50885"/>
    </source>
</evidence>
<organism evidence="13 14">
    <name type="scientific">Variovorax paradoxus</name>
    <dbReference type="NCBI Taxonomy" id="34073"/>
    <lineage>
        <taxon>Bacteria</taxon>
        <taxon>Pseudomonadati</taxon>
        <taxon>Pseudomonadota</taxon>
        <taxon>Betaproteobacteria</taxon>
        <taxon>Burkholderiales</taxon>
        <taxon>Comamonadaceae</taxon>
        <taxon>Variovorax</taxon>
    </lineage>
</organism>
<dbReference type="Proteomes" id="UP000035170">
    <property type="component" value="Unassembled WGS sequence"/>
</dbReference>
<dbReference type="SMART" id="SM00304">
    <property type="entry name" value="HAMP"/>
    <property type="match status" value="1"/>
</dbReference>
<dbReference type="SMART" id="SM00387">
    <property type="entry name" value="HATPase_c"/>
    <property type="match status" value="1"/>
</dbReference>
<dbReference type="PRINTS" id="PR00344">
    <property type="entry name" value="BCTRLSENSOR"/>
</dbReference>
<evidence type="ECO:0000256" key="6">
    <source>
        <dbReference type="ARBA" id="ARBA00022679"/>
    </source>
</evidence>
<protein>
    <recommendedName>
        <fullName evidence="3">histidine kinase</fullName>
        <ecNumber evidence="3">2.7.13.3</ecNumber>
    </recommendedName>
</protein>
<keyword evidence="10" id="KW-0812">Transmembrane</keyword>
<keyword evidence="8" id="KW-0418">Kinase</keyword>
<feature type="domain" description="Histidine kinase" evidence="11">
    <location>
        <begin position="191"/>
        <end position="396"/>
    </location>
</feature>
<dbReference type="Gene3D" id="1.10.287.130">
    <property type="match status" value="1"/>
</dbReference>
<evidence type="ECO:0000313" key="14">
    <source>
        <dbReference type="Proteomes" id="UP000035170"/>
    </source>
</evidence>
<keyword evidence="9" id="KW-0067">ATP-binding</keyword>
<dbReference type="CDD" id="cd00082">
    <property type="entry name" value="HisKA"/>
    <property type="match status" value="1"/>
</dbReference>
<comment type="subcellular location">
    <subcellularLocation>
        <location evidence="2">Cell membrane</location>
        <topology evidence="2">Multi-pass membrane protein</topology>
    </subcellularLocation>
</comment>
<dbReference type="Pfam" id="PF00672">
    <property type="entry name" value="HAMP"/>
    <property type="match status" value="1"/>
</dbReference>
<dbReference type="SUPFAM" id="SSF158472">
    <property type="entry name" value="HAMP domain-like"/>
    <property type="match status" value="1"/>
</dbReference>
<evidence type="ECO:0000256" key="7">
    <source>
        <dbReference type="ARBA" id="ARBA00022741"/>
    </source>
</evidence>
<dbReference type="Pfam" id="PF02518">
    <property type="entry name" value="HATPase_c"/>
    <property type="match status" value="1"/>
</dbReference>
<dbReference type="InterPro" id="IPR050980">
    <property type="entry name" value="2C_sensor_his_kinase"/>
</dbReference>
<dbReference type="EMBL" id="JZWI01000008">
    <property type="protein sequence ID" value="KLN56949.1"/>
    <property type="molecule type" value="Genomic_DNA"/>
</dbReference>
<dbReference type="CDD" id="cd06225">
    <property type="entry name" value="HAMP"/>
    <property type="match status" value="1"/>
</dbReference>
<comment type="caution">
    <text evidence="13">The sequence shown here is derived from an EMBL/GenBank/DDBJ whole genome shotgun (WGS) entry which is preliminary data.</text>
</comment>
<evidence type="ECO:0000256" key="2">
    <source>
        <dbReference type="ARBA" id="ARBA00004651"/>
    </source>
</evidence>
<feature type="domain" description="HAMP" evidence="12">
    <location>
        <begin position="131"/>
        <end position="183"/>
    </location>
</feature>
<evidence type="ECO:0000256" key="4">
    <source>
        <dbReference type="ARBA" id="ARBA00022475"/>
    </source>
</evidence>
<comment type="catalytic activity">
    <reaction evidence="1">
        <text>ATP + protein L-histidine = ADP + protein N-phospho-L-histidine.</text>
        <dbReference type="EC" id="2.7.13.3"/>
    </reaction>
</comment>
<dbReference type="InterPro" id="IPR036890">
    <property type="entry name" value="HATPase_C_sf"/>
</dbReference>
<name>A0A0H2M3K8_VARPD</name>
<keyword evidence="10" id="KW-1133">Transmembrane helix</keyword>
<dbReference type="PROSITE" id="PS50109">
    <property type="entry name" value="HIS_KIN"/>
    <property type="match status" value="1"/>
</dbReference>
<keyword evidence="7" id="KW-0547">Nucleotide-binding</keyword>
<reference evidence="13 14" key="1">
    <citation type="submission" date="2015-03" db="EMBL/GenBank/DDBJ databases">
        <title>Genome sequence of Variovorax paradoxus TBEA6.</title>
        <authorList>
            <person name="Poehlein A."/>
            <person name="Schuldes J."/>
            <person name="Wuebbeler J.H."/>
            <person name="Hiessl S."/>
            <person name="Steinbuechel A."/>
            <person name="Daniel R."/>
        </authorList>
    </citation>
    <scope>NUCLEOTIDE SEQUENCE [LARGE SCALE GENOMIC DNA]</scope>
    <source>
        <strain evidence="13 14">TBEA6</strain>
    </source>
</reference>
<feature type="transmembrane region" description="Helical" evidence="10">
    <location>
        <begin position="12"/>
        <end position="33"/>
    </location>
</feature>
<keyword evidence="6 13" id="KW-0808">Transferase</keyword>
<keyword evidence="10" id="KW-0472">Membrane</keyword>
<evidence type="ECO:0000256" key="10">
    <source>
        <dbReference type="SAM" id="Phobius"/>
    </source>
</evidence>
<dbReference type="RefSeq" id="WP_047784098.1">
    <property type="nucleotide sequence ID" value="NZ_JZWI01000008.1"/>
</dbReference>
<dbReference type="PANTHER" id="PTHR44936">
    <property type="entry name" value="SENSOR PROTEIN CREC"/>
    <property type="match status" value="1"/>
</dbReference>
<dbReference type="PANTHER" id="PTHR44936:SF10">
    <property type="entry name" value="SENSOR PROTEIN RSTB"/>
    <property type="match status" value="1"/>
</dbReference>
<dbReference type="SUPFAM" id="SSF47384">
    <property type="entry name" value="Homodimeric domain of signal transducing histidine kinase"/>
    <property type="match status" value="1"/>
</dbReference>
<keyword evidence="14" id="KW-1185">Reference proteome</keyword>
<dbReference type="InterPro" id="IPR003660">
    <property type="entry name" value="HAMP_dom"/>
</dbReference>
<dbReference type="InterPro" id="IPR004358">
    <property type="entry name" value="Sig_transdc_His_kin-like_C"/>
</dbReference>
<dbReference type="PATRIC" id="fig|34073.19.peg.1698"/>
<evidence type="ECO:0000256" key="3">
    <source>
        <dbReference type="ARBA" id="ARBA00012438"/>
    </source>
</evidence>
<dbReference type="GO" id="GO:0005524">
    <property type="term" value="F:ATP binding"/>
    <property type="evidence" value="ECO:0007669"/>
    <property type="project" value="UniProtKB-KW"/>
</dbReference>
<keyword evidence="5" id="KW-0597">Phosphoprotein</keyword>
<dbReference type="GO" id="GO:0000155">
    <property type="term" value="F:phosphorelay sensor kinase activity"/>
    <property type="evidence" value="ECO:0007669"/>
    <property type="project" value="InterPro"/>
</dbReference>
<evidence type="ECO:0000256" key="5">
    <source>
        <dbReference type="ARBA" id="ARBA00022553"/>
    </source>
</evidence>
<gene>
    <name evidence="13" type="primary">rstB</name>
    <name evidence="13" type="ORF">VPARA_16560</name>
</gene>
<dbReference type="InterPro" id="IPR005467">
    <property type="entry name" value="His_kinase_dom"/>
</dbReference>
<evidence type="ECO:0000256" key="9">
    <source>
        <dbReference type="ARBA" id="ARBA00022840"/>
    </source>
</evidence>
<evidence type="ECO:0000256" key="8">
    <source>
        <dbReference type="ARBA" id="ARBA00022777"/>
    </source>
</evidence>
<dbReference type="InterPro" id="IPR003594">
    <property type="entry name" value="HATPase_dom"/>
</dbReference>
<dbReference type="SUPFAM" id="SSF55874">
    <property type="entry name" value="ATPase domain of HSP90 chaperone/DNA topoisomerase II/histidine kinase"/>
    <property type="match status" value="1"/>
</dbReference>
<proteinExistence type="predicted"/>
<keyword evidence="4" id="KW-1003">Cell membrane</keyword>
<dbReference type="GO" id="GO:0005886">
    <property type="term" value="C:plasma membrane"/>
    <property type="evidence" value="ECO:0007669"/>
    <property type="project" value="UniProtKB-SubCell"/>
</dbReference>
<dbReference type="PROSITE" id="PS50885">
    <property type="entry name" value="HAMP"/>
    <property type="match status" value="1"/>
</dbReference>
<dbReference type="CDD" id="cd00075">
    <property type="entry name" value="HATPase"/>
    <property type="match status" value="1"/>
</dbReference>
<dbReference type="Pfam" id="PF00512">
    <property type="entry name" value="HisKA"/>
    <property type="match status" value="1"/>
</dbReference>
<dbReference type="SMART" id="SM00388">
    <property type="entry name" value="HisKA"/>
    <property type="match status" value="1"/>
</dbReference>
<dbReference type="Gene3D" id="3.30.565.10">
    <property type="entry name" value="Histidine kinase-like ATPase, C-terminal domain"/>
    <property type="match status" value="1"/>
</dbReference>
<dbReference type="EC" id="2.7.13.3" evidence="3"/>
<sequence>MLRGLYSRHLYVRIWLAVVGGVVILTLMANWIVREAAQAERERLAPVPRNVVVLDAQDTPIGSGKALRVPGQGLEFDVTLSDGKALTLRVAPRDRPTGTGGFAPWRTPFGLGWMIALVGIAVALGVYPIVRRLTQRLESLQRGVQRWGEGDLSVRVTEEGQDEVADLSKRFNASAERIEQLVRSHKSLLANASHELRSPLTRIRMGLELMGERPSPKAREEISRNIGELDQLIDEILLASRLDASEADMGTIEAVDLTGLAAEECSQVNAELDLVEGTDNAKLTVPGVSRLLRRAIRNLLENARRYGAGEISVELGSANGFATVRVNDRGPGVPAALRERIFEPFYRLPGASERNGGVGLGLALVKSIAERHGGSVRCEERPGGGASFVIRLPVASRS</sequence>